<evidence type="ECO:0000313" key="3">
    <source>
        <dbReference type="Proteomes" id="UP000012073"/>
    </source>
</evidence>
<dbReference type="Proteomes" id="UP000012073">
    <property type="component" value="Unassembled WGS sequence"/>
</dbReference>
<proteinExistence type="predicted"/>
<gene>
    <name evidence="2" type="ORF">CHC_T00006297001</name>
</gene>
<keyword evidence="3" id="KW-1185">Reference proteome</keyword>
<organism evidence="2 3">
    <name type="scientific">Chondrus crispus</name>
    <name type="common">Carrageen Irish moss</name>
    <name type="synonym">Polymorpha crispa</name>
    <dbReference type="NCBI Taxonomy" id="2769"/>
    <lineage>
        <taxon>Eukaryota</taxon>
        <taxon>Rhodophyta</taxon>
        <taxon>Florideophyceae</taxon>
        <taxon>Rhodymeniophycidae</taxon>
        <taxon>Gigartinales</taxon>
        <taxon>Gigartinaceae</taxon>
        <taxon>Chondrus</taxon>
    </lineage>
</organism>
<name>R7QJ46_CHOCR</name>
<dbReference type="EMBL" id="HG001898">
    <property type="protein sequence ID" value="CDF38114.1"/>
    <property type="molecule type" value="Genomic_DNA"/>
</dbReference>
<protein>
    <submittedName>
        <fullName evidence="2">Uncharacterized protein</fullName>
    </submittedName>
</protein>
<evidence type="ECO:0000313" key="2">
    <source>
        <dbReference type="EMBL" id="CDF38114.1"/>
    </source>
</evidence>
<sequence>MRCGSLYPHSASSTWAPRIPHATLCKSGETLTDGIRSHCFPATSPASCFPSRSRNTPRRRSRFPSPPPTHCH</sequence>
<dbReference type="RefSeq" id="XP_005717983.1">
    <property type="nucleotide sequence ID" value="XM_005717926.1"/>
</dbReference>
<dbReference type="GeneID" id="17325743"/>
<reference evidence="3" key="1">
    <citation type="journal article" date="2013" name="Proc. Natl. Acad. Sci. U.S.A.">
        <title>Genome structure and metabolic features in the red seaweed Chondrus crispus shed light on evolution of the Archaeplastida.</title>
        <authorList>
            <person name="Collen J."/>
            <person name="Porcel B."/>
            <person name="Carre W."/>
            <person name="Ball S.G."/>
            <person name="Chaparro C."/>
            <person name="Tonon T."/>
            <person name="Barbeyron T."/>
            <person name="Michel G."/>
            <person name="Noel B."/>
            <person name="Valentin K."/>
            <person name="Elias M."/>
            <person name="Artiguenave F."/>
            <person name="Arun A."/>
            <person name="Aury J.M."/>
            <person name="Barbosa-Neto J.F."/>
            <person name="Bothwell J.H."/>
            <person name="Bouget F.Y."/>
            <person name="Brillet L."/>
            <person name="Cabello-Hurtado F."/>
            <person name="Capella-Gutierrez S."/>
            <person name="Charrier B."/>
            <person name="Cladiere L."/>
            <person name="Cock J.M."/>
            <person name="Coelho S.M."/>
            <person name="Colleoni C."/>
            <person name="Czjzek M."/>
            <person name="Da Silva C."/>
            <person name="Delage L."/>
            <person name="Denoeud F."/>
            <person name="Deschamps P."/>
            <person name="Dittami S.M."/>
            <person name="Gabaldon T."/>
            <person name="Gachon C.M."/>
            <person name="Groisillier A."/>
            <person name="Herve C."/>
            <person name="Jabbari K."/>
            <person name="Katinka M."/>
            <person name="Kloareg B."/>
            <person name="Kowalczyk N."/>
            <person name="Labadie K."/>
            <person name="Leblanc C."/>
            <person name="Lopez P.J."/>
            <person name="McLachlan D.H."/>
            <person name="Meslet-Cladiere L."/>
            <person name="Moustafa A."/>
            <person name="Nehr Z."/>
            <person name="Nyvall Collen P."/>
            <person name="Panaud O."/>
            <person name="Partensky F."/>
            <person name="Poulain J."/>
            <person name="Rensing S.A."/>
            <person name="Rousvoal S."/>
            <person name="Samson G."/>
            <person name="Symeonidi A."/>
            <person name="Weissenbach J."/>
            <person name="Zambounis A."/>
            <person name="Wincker P."/>
            <person name="Boyen C."/>
        </authorList>
    </citation>
    <scope>NUCLEOTIDE SEQUENCE [LARGE SCALE GENOMIC DNA]</scope>
    <source>
        <strain evidence="3">cv. Stackhouse</strain>
    </source>
</reference>
<dbReference type="Gramene" id="CDF38114">
    <property type="protein sequence ID" value="CDF38114"/>
    <property type="gene ID" value="CHC_T00006297001"/>
</dbReference>
<dbReference type="AlphaFoldDB" id="R7QJ46"/>
<accession>R7QJ46</accession>
<feature type="region of interest" description="Disordered" evidence="1">
    <location>
        <begin position="44"/>
        <end position="72"/>
    </location>
</feature>
<dbReference type="KEGG" id="ccp:CHC_T00006297001"/>
<evidence type="ECO:0000256" key="1">
    <source>
        <dbReference type="SAM" id="MobiDB-lite"/>
    </source>
</evidence>